<accession>A0A2J6TUA1</accession>
<reference evidence="2 3" key="1">
    <citation type="submission" date="2016-04" db="EMBL/GenBank/DDBJ databases">
        <title>A degradative enzymes factory behind the ericoid mycorrhizal symbiosis.</title>
        <authorList>
            <consortium name="DOE Joint Genome Institute"/>
            <person name="Martino E."/>
            <person name="Morin E."/>
            <person name="Grelet G."/>
            <person name="Kuo A."/>
            <person name="Kohler A."/>
            <person name="Daghino S."/>
            <person name="Barry K."/>
            <person name="Choi C."/>
            <person name="Cichocki N."/>
            <person name="Clum A."/>
            <person name="Copeland A."/>
            <person name="Hainaut M."/>
            <person name="Haridas S."/>
            <person name="Labutti K."/>
            <person name="Lindquist E."/>
            <person name="Lipzen A."/>
            <person name="Khouja H.-R."/>
            <person name="Murat C."/>
            <person name="Ohm R."/>
            <person name="Olson A."/>
            <person name="Spatafora J."/>
            <person name="Veneault-Fourrey C."/>
            <person name="Henrissat B."/>
            <person name="Grigoriev I."/>
            <person name="Martin F."/>
            <person name="Perotto S."/>
        </authorList>
    </citation>
    <scope>NUCLEOTIDE SEQUENCE [LARGE SCALE GENOMIC DNA]</scope>
    <source>
        <strain evidence="2 3">E</strain>
    </source>
</reference>
<evidence type="ECO:0000313" key="2">
    <source>
        <dbReference type="EMBL" id="PMD66614.1"/>
    </source>
</evidence>
<dbReference type="STRING" id="1095630.A0A2J6TUA1"/>
<evidence type="ECO:0000259" key="1">
    <source>
        <dbReference type="Pfam" id="PF06985"/>
    </source>
</evidence>
<dbReference type="InterPro" id="IPR010730">
    <property type="entry name" value="HET"/>
</dbReference>
<gene>
    <name evidence="2" type="ORF">K444DRAFT_517042</name>
</gene>
<dbReference type="EMBL" id="KZ613743">
    <property type="protein sequence ID" value="PMD66614.1"/>
    <property type="molecule type" value="Genomic_DNA"/>
</dbReference>
<name>A0A2J6TUA1_9HELO</name>
<organism evidence="2 3">
    <name type="scientific">Hyaloscypha bicolor E</name>
    <dbReference type="NCBI Taxonomy" id="1095630"/>
    <lineage>
        <taxon>Eukaryota</taxon>
        <taxon>Fungi</taxon>
        <taxon>Dikarya</taxon>
        <taxon>Ascomycota</taxon>
        <taxon>Pezizomycotina</taxon>
        <taxon>Leotiomycetes</taxon>
        <taxon>Helotiales</taxon>
        <taxon>Hyaloscyphaceae</taxon>
        <taxon>Hyaloscypha</taxon>
        <taxon>Hyaloscypha bicolor</taxon>
    </lineage>
</organism>
<dbReference type="GeneID" id="36581817"/>
<proteinExistence type="predicted"/>
<dbReference type="Pfam" id="PF06985">
    <property type="entry name" value="HET"/>
    <property type="match status" value="1"/>
</dbReference>
<dbReference type="InParanoid" id="A0A2J6TUA1"/>
<dbReference type="InterPro" id="IPR052895">
    <property type="entry name" value="HetReg/Transcr_Mod"/>
</dbReference>
<feature type="domain" description="Heterokaryon incompatibility" evidence="1">
    <location>
        <begin position="44"/>
        <end position="169"/>
    </location>
</feature>
<dbReference type="Proteomes" id="UP000235371">
    <property type="component" value="Unassembled WGS sequence"/>
</dbReference>
<dbReference type="AlphaFoldDB" id="A0A2J6TUA1"/>
<dbReference type="RefSeq" id="XP_024743518.1">
    <property type="nucleotide sequence ID" value="XM_024873737.1"/>
</dbReference>
<dbReference type="OrthoDB" id="3600004at2759"/>
<evidence type="ECO:0000313" key="3">
    <source>
        <dbReference type="Proteomes" id="UP000235371"/>
    </source>
</evidence>
<feature type="non-terminal residue" evidence="2">
    <location>
        <position position="169"/>
    </location>
</feature>
<dbReference type="PANTHER" id="PTHR24148">
    <property type="entry name" value="ANKYRIN REPEAT DOMAIN-CONTAINING PROTEIN 39 HOMOLOG-RELATED"/>
    <property type="match status" value="1"/>
</dbReference>
<dbReference type="PANTHER" id="PTHR24148:SF64">
    <property type="entry name" value="HETEROKARYON INCOMPATIBILITY DOMAIN-CONTAINING PROTEIN"/>
    <property type="match status" value="1"/>
</dbReference>
<keyword evidence="3" id="KW-1185">Reference proteome</keyword>
<protein>
    <submittedName>
        <fullName evidence="2">HET-domain-containing protein</fullName>
    </submittedName>
</protein>
<sequence>MLWKFKYKPLKEGEIRIIELFPGSRRQPIWCRLLHVLASDFGDYEAVSYTWGPEPAERRIWIEGQYPLIEEVLEQGAPPGTPRRLWIDAICINQEDFSERNQQIRLMCSIYSRCKRLLVWFGSEDEQSGSAFRAWAKVILDSPFLHIILASVDGLLGRPWFTRTWVLQE</sequence>